<dbReference type="Pfam" id="PF13759">
    <property type="entry name" value="2OG-FeII_Oxy_5"/>
    <property type="match status" value="1"/>
</dbReference>
<name>A0ABS2D9F8_9SPHN</name>
<evidence type="ECO:0000313" key="1">
    <source>
        <dbReference type="EMBL" id="MBM6576674.1"/>
    </source>
</evidence>
<dbReference type="NCBIfam" id="TIGR02466">
    <property type="entry name" value="TIGR02466 family protein"/>
    <property type="match status" value="1"/>
</dbReference>
<sequence length="221" mass="23627">MGEYDGIRVRADLLGLYETPVLHGHLADSQALTAALAAAIRAKRAADPGIARSNVGGWHSATDMLGTAGMGWGGPAAATLAETAVKMCKRLSWFEGRDAASYEWTVRMWANVSPAGALNMSHAHPGVLWAAVFYVDMGTPPAEGEAGGELFFEDPRAPVPYMRLPGFRLVGTDGQPQPIERRVVTRVGDLVVFPAWTRHGVRPHLGTGDRISVAMNIDVKA</sequence>
<keyword evidence="2" id="KW-1185">Reference proteome</keyword>
<organism evidence="1 2">
    <name type="scientific">Sphingomonas longa</name>
    <dbReference type="NCBI Taxonomy" id="2778730"/>
    <lineage>
        <taxon>Bacteria</taxon>
        <taxon>Pseudomonadati</taxon>
        <taxon>Pseudomonadota</taxon>
        <taxon>Alphaproteobacteria</taxon>
        <taxon>Sphingomonadales</taxon>
        <taxon>Sphingomonadaceae</taxon>
        <taxon>Sphingomonas</taxon>
    </lineage>
</organism>
<dbReference type="InterPro" id="IPR012668">
    <property type="entry name" value="CHP02466"/>
</dbReference>
<dbReference type="EMBL" id="JAFEMC010000003">
    <property type="protein sequence ID" value="MBM6576674.1"/>
    <property type="molecule type" value="Genomic_DNA"/>
</dbReference>
<protein>
    <recommendedName>
        <fullName evidence="3">2OG-Fe(II) oxygenase</fullName>
    </recommendedName>
</protein>
<dbReference type="Gene3D" id="2.60.120.620">
    <property type="entry name" value="q2cbj1_9rhob like domain"/>
    <property type="match status" value="1"/>
</dbReference>
<evidence type="ECO:0000313" key="2">
    <source>
        <dbReference type="Proteomes" id="UP000763641"/>
    </source>
</evidence>
<dbReference type="Proteomes" id="UP000763641">
    <property type="component" value="Unassembled WGS sequence"/>
</dbReference>
<evidence type="ECO:0008006" key="3">
    <source>
        <dbReference type="Google" id="ProtNLM"/>
    </source>
</evidence>
<proteinExistence type="predicted"/>
<accession>A0ABS2D9F8</accession>
<gene>
    <name evidence="1" type="ORF">ILT43_09835</name>
</gene>
<comment type="caution">
    <text evidence="1">The sequence shown here is derived from an EMBL/GenBank/DDBJ whole genome shotgun (WGS) entry which is preliminary data.</text>
</comment>
<reference evidence="1 2" key="1">
    <citation type="submission" date="2020-12" db="EMBL/GenBank/DDBJ databases">
        <title>Sphingomonas sp.</title>
        <authorList>
            <person name="Kim M.K."/>
        </authorList>
    </citation>
    <scope>NUCLEOTIDE SEQUENCE [LARGE SCALE GENOMIC DNA]</scope>
    <source>
        <strain evidence="1 2">BT552</strain>
    </source>
</reference>
<dbReference type="RefSeq" id="WP_204198796.1">
    <property type="nucleotide sequence ID" value="NZ_JAFEMC010000003.1"/>
</dbReference>